<feature type="compositionally biased region" description="Low complexity" evidence="2">
    <location>
        <begin position="881"/>
        <end position="901"/>
    </location>
</feature>
<feature type="transmembrane region" description="Helical" evidence="3">
    <location>
        <begin position="482"/>
        <end position="503"/>
    </location>
</feature>
<dbReference type="AlphaFoldDB" id="A0A1J9Q4W0"/>
<dbReference type="Proteomes" id="UP000242791">
    <property type="component" value="Unassembled WGS sequence"/>
</dbReference>
<dbReference type="InterPro" id="IPR006685">
    <property type="entry name" value="MscS_channel_2nd"/>
</dbReference>
<comment type="caution">
    <text evidence="5">The sequence shown here is derived from an EMBL/GenBank/DDBJ whole genome shotgun (WGS) entry which is preliminary data.</text>
</comment>
<feature type="compositionally biased region" description="Pro residues" evidence="2">
    <location>
        <begin position="902"/>
        <end position="915"/>
    </location>
</feature>
<dbReference type="PROSITE" id="PS50222">
    <property type="entry name" value="EF_HAND_2"/>
    <property type="match status" value="1"/>
</dbReference>
<keyword evidence="3" id="KW-1133">Transmembrane helix</keyword>
<keyword evidence="3" id="KW-0472">Membrane</keyword>
<feature type="compositionally biased region" description="Polar residues" evidence="2">
    <location>
        <begin position="31"/>
        <end position="45"/>
    </location>
</feature>
<dbReference type="SUPFAM" id="SSF47473">
    <property type="entry name" value="EF-hand"/>
    <property type="match status" value="1"/>
</dbReference>
<dbReference type="PANTHER" id="PTHR31323:SF14">
    <property type="entry name" value="MECHANOSENSITIVE ION CHANNEL PROTEIN MSY2"/>
    <property type="match status" value="1"/>
</dbReference>
<evidence type="ECO:0000259" key="4">
    <source>
        <dbReference type="PROSITE" id="PS50222"/>
    </source>
</evidence>
<feature type="compositionally biased region" description="Polar residues" evidence="2">
    <location>
        <begin position="830"/>
        <end position="854"/>
    </location>
</feature>
<dbReference type="InterPro" id="IPR002048">
    <property type="entry name" value="EF_hand_dom"/>
</dbReference>
<dbReference type="SUPFAM" id="SSF50182">
    <property type="entry name" value="Sm-like ribonucleoproteins"/>
    <property type="match status" value="1"/>
</dbReference>
<dbReference type="STRING" id="1658174.A0A1J9Q4W0"/>
<keyword evidence="6" id="KW-1185">Reference proteome</keyword>
<feature type="region of interest" description="Disordered" evidence="2">
    <location>
        <begin position="875"/>
        <end position="1038"/>
    </location>
</feature>
<dbReference type="Gene3D" id="1.10.238.10">
    <property type="entry name" value="EF-hand"/>
    <property type="match status" value="1"/>
</dbReference>
<protein>
    <recommendedName>
        <fullName evidence="4">EF-hand domain-containing protein</fullName>
    </recommendedName>
</protein>
<dbReference type="GO" id="GO:0006874">
    <property type="term" value="P:intracellular calcium ion homeostasis"/>
    <property type="evidence" value="ECO:0007669"/>
    <property type="project" value="TreeGrafter"/>
</dbReference>
<feature type="transmembrane region" description="Helical" evidence="3">
    <location>
        <begin position="160"/>
        <end position="178"/>
    </location>
</feature>
<feature type="transmembrane region" description="Helical" evidence="3">
    <location>
        <begin position="254"/>
        <end position="276"/>
    </location>
</feature>
<evidence type="ECO:0000313" key="5">
    <source>
        <dbReference type="EMBL" id="OJD23710.1"/>
    </source>
</evidence>
<evidence type="ECO:0000313" key="6">
    <source>
        <dbReference type="Proteomes" id="UP000242791"/>
    </source>
</evidence>
<dbReference type="VEuPathDB" id="FungiDB:ACJ73_04932"/>
<feature type="region of interest" description="Disordered" evidence="2">
    <location>
        <begin position="818"/>
        <end position="860"/>
    </location>
</feature>
<feature type="compositionally biased region" description="Polar residues" evidence="2">
    <location>
        <begin position="938"/>
        <end position="951"/>
    </location>
</feature>
<dbReference type="InterPro" id="IPR011992">
    <property type="entry name" value="EF-hand-dom_pair"/>
</dbReference>
<organism evidence="5 6">
    <name type="scientific">Blastomyces percursus</name>
    <dbReference type="NCBI Taxonomy" id="1658174"/>
    <lineage>
        <taxon>Eukaryota</taxon>
        <taxon>Fungi</taxon>
        <taxon>Dikarya</taxon>
        <taxon>Ascomycota</taxon>
        <taxon>Pezizomycotina</taxon>
        <taxon>Eurotiomycetes</taxon>
        <taxon>Eurotiomycetidae</taxon>
        <taxon>Onygenales</taxon>
        <taxon>Ajellomycetaceae</taxon>
        <taxon>Blastomyces</taxon>
    </lineage>
</organism>
<dbReference type="Pfam" id="PF00924">
    <property type="entry name" value="MS_channel_2nd"/>
    <property type="match status" value="1"/>
</dbReference>
<keyword evidence="3" id="KW-0812">Transmembrane</keyword>
<keyword evidence="1" id="KW-0106">Calcium</keyword>
<gene>
    <name evidence="5" type="ORF">ACJ73_04932</name>
</gene>
<feature type="transmembrane region" description="Helical" evidence="3">
    <location>
        <begin position="215"/>
        <end position="234"/>
    </location>
</feature>
<dbReference type="GO" id="GO:0016020">
    <property type="term" value="C:membrane"/>
    <property type="evidence" value="ECO:0007669"/>
    <property type="project" value="InterPro"/>
</dbReference>
<dbReference type="GO" id="GO:0005509">
    <property type="term" value="F:calcium ion binding"/>
    <property type="evidence" value="ECO:0007669"/>
    <property type="project" value="InterPro"/>
</dbReference>
<feature type="compositionally biased region" description="Low complexity" evidence="2">
    <location>
        <begin position="1022"/>
        <end position="1038"/>
    </location>
</feature>
<dbReference type="PANTHER" id="PTHR31323">
    <property type="entry name" value="MECHANOSENSITIVE ION CHANNEL PROTEIN MSY2"/>
    <property type="match status" value="1"/>
</dbReference>
<feature type="compositionally biased region" description="Basic and acidic residues" evidence="2">
    <location>
        <begin position="722"/>
        <end position="737"/>
    </location>
</feature>
<evidence type="ECO:0000256" key="1">
    <source>
        <dbReference type="ARBA" id="ARBA00022837"/>
    </source>
</evidence>
<feature type="region of interest" description="Disordered" evidence="2">
    <location>
        <begin position="1"/>
        <end position="110"/>
    </location>
</feature>
<feature type="compositionally biased region" description="Basic and acidic residues" evidence="2">
    <location>
        <begin position="921"/>
        <end position="934"/>
    </location>
</feature>
<evidence type="ECO:0000256" key="2">
    <source>
        <dbReference type="SAM" id="MobiDB-lite"/>
    </source>
</evidence>
<dbReference type="OrthoDB" id="544685at2759"/>
<proteinExistence type="predicted"/>
<feature type="transmembrane region" description="Helical" evidence="3">
    <location>
        <begin position="132"/>
        <end position="153"/>
    </location>
</feature>
<dbReference type="Pfam" id="PF25886">
    <property type="entry name" value="Msy1"/>
    <property type="match status" value="1"/>
</dbReference>
<sequence length="1038" mass="113987">MKDRPGIGQKRFSRDRFQRLGKGNNNHENDATNNIPLTSVPSRGQSGARKGDSNNGGSSSSYIPPTGLPAENNNIDDDDNDDEKSGLFHPRPGGRRMVSSHGNQLETPEDDTINRMGQLYNAILNYSVITRYFIYVTPLALLIAIPIIVGATVAKNAEIAGVRIVWFFTWVEIVWLSLWVSKVVAHYIPYVFQFLCGIVSSGTRKYALLLKALEIPFSLIGWSVTSLATFIPLMTRNPTNRTSGNTSIRHWQSVVNNILFAAFVSTLILAVEKFLIQLISIGYHRRQFDSRIKESKRNIALLSMLYEASRTLFPEYSNEFEDEDYVINEPIVGVGKLARAHKRRGSASPLRLIHGVGRVGDRITAAFGNVAQEITGKQVFNPTSAHSIVTLALEKRRSTEALARRLWMSFVLQGRESLFLDDIIEVLGAGREEDAKECFAILDLDGNGDVSLEEMILTVTEIGRIKKSINNSLHDVDQAIHVLDSLLCVVVFIMVVLVFIAFLNTGFGTTLAAGATALLSLSFVFATTAQEVLGSTIFLFVKHAMDVGDRVNIGDRELIVERISLLYTVFRGVRDHKTFQAPNIILNTQWIENITRSKAMREHITLTVDFGTSFADIQLLKAEMQNFVRDKENCRDFQPDVDIEVVGLGNMDKLELKIEIRHKSNWSNETVRATRRSKFMCALVLAVRKIPIYGPGGGDAVLGDVTRPSYSVAISHEQAQASKDEWAKGKEGKRMVPTDEMDNYFASTQERDGSEGNSTAVEGRSPSDGKPVYRGASTRSDPAKDKEASVVQALHSRPPAMDQGRIDECEILRENNITASKKHSGAGASDSVSGTSNPSNRDGVSVARVTSTGRRTGVPATRFVLPNIPINETAVPTHTIPSSSAPPSLSATAAAATASQPLQPPPATALPPTPTPEYYELTERDRYPSLHSHENPYYPSSPTADNPYTSHPSPPPSASQMQPQPQPLQLPPPAAAYSGSGSRAENPPPPMVPGTGGGQQQPRQPVPPAGGNAFALQPRSEYQYQQQQHYQGQQTPRR</sequence>
<dbReference type="GO" id="GO:0005262">
    <property type="term" value="F:calcium channel activity"/>
    <property type="evidence" value="ECO:0007669"/>
    <property type="project" value="TreeGrafter"/>
</dbReference>
<evidence type="ECO:0000256" key="3">
    <source>
        <dbReference type="SAM" id="Phobius"/>
    </source>
</evidence>
<dbReference type="PROSITE" id="PS00018">
    <property type="entry name" value="EF_HAND_1"/>
    <property type="match status" value="1"/>
</dbReference>
<feature type="compositionally biased region" description="Pro residues" evidence="2">
    <location>
        <begin position="964"/>
        <end position="974"/>
    </location>
</feature>
<feature type="transmembrane region" description="Helical" evidence="3">
    <location>
        <begin position="184"/>
        <end position="203"/>
    </location>
</feature>
<feature type="domain" description="EF-hand" evidence="4">
    <location>
        <begin position="430"/>
        <end position="465"/>
    </location>
</feature>
<feature type="region of interest" description="Disordered" evidence="2">
    <location>
        <begin position="716"/>
        <end position="787"/>
    </location>
</feature>
<dbReference type="InterPro" id="IPR058650">
    <property type="entry name" value="Msy1/2-like"/>
</dbReference>
<name>A0A1J9Q4W0_9EURO</name>
<dbReference type="InterPro" id="IPR010920">
    <property type="entry name" value="LSM_dom_sf"/>
</dbReference>
<feature type="transmembrane region" description="Helical" evidence="3">
    <location>
        <begin position="515"/>
        <end position="541"/>
    </location>
</feature>
<dbReference type="InterPro" id="IPR018247">
    <property type="entry name" value="EF_Hand_1_Ca_BS"/>
</dbReference>
<dbReference type="EMBL" id="LGTZ01000725">
    <property type="protein sequence ID" value="OJD23710.1"/>
    <property type="molecule type" value="Genomic_DNA"/>
</dbReference>
<accession>A0A1J9Q4W0</accession>
<reference evidence="5 6" key="1">
    <citation type="submission" date="2015-08" db="EMBL/GenBank/DDBJ databases">
        <title>Emmonsia species relationships and genome sequence.</title>
        <authorList>
            <person name="Cuomo C.A."/>
            <person name="Schwartz I.S."/>
            <person name="Kenyon C."/>
            <person name="De Hoog G.S."/>
            <person name="Govender N.P."/>
            <person name="Botha A."/>
            <person name="Moreno L."/>
            <person name="De Vries M."/>
            <person name="Munoz J.F."/>
            <person name="Stielow J.B."/>
        </authorList>
    </citation>
    <scope>NUCLEOTIDE SEQUENCE [LARGE SCALE GENOMIC DNA]</scope>
    <source>
        <strain evidence="5 6">EI222</strain>
    </source>
</reference>